<feature type="domain" description="Coenzyme F420:L-glutamate ligase-like" evidence="8">
    <location>
        <begin position="10"/>
        <end position="202"/>
    </location>
</feature>
<evidence type="ECO:0000256" key="3">
    <source>
        <dbReference type="ARBA" id="ARBA00022741"/>
    </source>
</evidence>
<protein>
    <submittedName>
        <fullName evidence="9">Coenzyme F420-0:L-glutamate ligase</fullName>
        <ecNumber evidence="9">6.3.2.31</ecNumber>
    </submittedName>
</protein>
<sequence length="250" mass="25823">MQILPVDGLPEFAPGVSIAREIAAVGEVQPGDILVVTSKIVSKAEGRFLPASEKARALAAETVRVVAAIPGGGASAIVENRLGLVMAAAGIDESNVEGERLLLLPQDPDASARAIAEEVERLTGCLVGVLISDTAGRPWRVGQTDMAIGAARVQVIDDVRGTTDANGKPLAVTQRCIGDELAAAADLVKGKATGVPVAIVRGLAHYVGVGFTAGARSIVRDPEQDLFRLGTAEAIAEGRRRRERAPGDDA</sequence>
<name>A0ABY4FMY8_9MICO</name>
<evidence type="ECO:0000256" key="1">
    <source>
        <dbReference type="ARBA" id="ARBA00022598"/>
    </source>
</evidence>
<evidence type="ECO:0000256" key="6">
    <source>
        <dbReference type="ARBA" id="ARBA00023134"/>
    </source>
</evidence>
<dbReference type="NCBIfam" id="TIGR01916">
    <property type="entry name" value="F420_cofE"/>
    <property type="match status" value="1"/>
</dbReference>
<reference evidence="9 10" key="1">
    <citation type="submission" date="2022-04" db="EMBL/GenBank/DDBJ databases">
        <title>Leucobacter sp. isolated from rhizosphere of garlic.</title>
        <authorList>
            <person name="Won M."/>
            <person name="Lee C.-M."/>
            <person name="Woen H.-Y."/>
            <person name="Kwon S.-W."/>
        </authorList>
    </citation>
    <scope>NUCLEOTIDE SEQUENCE [LARGE SCALE GENOMIC DNA]</scope>
    <source>
        <strain evidence="9 10">H21R-40</strain>
    </source>
</reference>
<evidence type="ECO:0000313" key="9">
    <source>
        <dbReference type="EMBL" id="UOQ57649.1"/>
    </source>
</evidence>
<dbReference type="RefSeq" id="WP_244692783.1">
    <property type="nucleotide sequence ID" value="NZ_CP095044.1"/>
</dbReference>
<keyword evidence="3" id="KW-0547">Nucleotide-binding</keyword>
<evidence type="ECO:0000256" key="7">
    <source>
        <dbReference type="ARBA" id="ARBA00023211"/>
    </source>
</evidence>
<evidence type="ECO:0000256" key="5">
    <source>
        <dbReference type="ARBA" id="ARBA00022958"/>
    </source>
</evidence>
<dbReference type="Gene3D" id="3.30.1330.100">
    <property type="entry name" value="CofE-like"/>
    <property type="match status" value="1"/>
</dbReference>
<evidence type="ECO:0000259" key="8">
    <source>
        <dbReference type="Pfam" id="PF01996"/>
    </source>
</evidence>
<evidence type="ECO:0000313" key="10">
    <source>
        <dbReference type="Proteomes" id="UP000831786"/>
    </source>
</evidence>
<keyword evidence="6" id="KW-0342">GTP-binding</keyword>
<dbReference type="SUPFAM" id="SSF144010">
    <property type="entry name" value="CofE-like"/>
    <property type="match status" value="1"/>
</dbReference>
<dbReference type="InterPro" id="IPR002847">
    <property type="entry name" value="F420-0_gamma-glut_ligase-dom"/>
</dbReference>
<keyword evidence="5" id="KW-0630">Potassium</keyword>
<dbReference type="EMBL" id="CP095045">
    <property type="protein sequence ID" value="UOQ57649.1"/>
    <property type="molecule type" value="Genomic_DNA"/>
</dbReference>
<keyword evidence="7" id="KW-0464">Manganese</keyword>
<keyword evidence="10" id="KW-1185">Reference proteome</keyword>
<dbReference type="Pfam" id="PF01996">
    <property type="entry name" value="F420_ligase"/>
    <property type="match status" value="1"/>
</dbReference>
<dbReference type="Proteomes" id="UP000831786">
    <property type="component" value="Chromosome"/>
</dbReference>
<gene>
    <name evidence="9" type="primary">cofE</name>
    <name evidence="9" type="ORF">MUN78_02050</name>
</gene>
<evidence type="ECO:0000256" key="4">
    <source>
        <dbReference type="ARBA" id="ARBA00022842"/>
    </source>
</evidence>
<proteinExistence type="predicted"/>
<keyword evidence="4" id="KW-0460">Magnesium</keyword>
<dbReference type="Gene3D" id="3.90.1660.10">
    <property type="entry name" value="CofE-like domain"/>
    <property type="match status" value="1"/>
</dbReference>
<keyword evidence="1 9" id="KW-0436">Ligase</keyword>
<evidence type="ECO:0000256" key="2">
    <source>
        <dbReference type="ARBA" id="ARBA00022723"/>
    </source>
</evidence>
<accession>A0ABY4FMY8</accession>
<dbReference type="PANTHER" id="PTHR47917">
    <property type="match status" value="1"/>
</dbReference>
<dbReference type="GO" id="GO:0052618">
    <property type="term" value="F:coenzyme F420-0:L-glutamate ligase activity"/>
    <property type="evidence" value="ECO:0007669"/>
    <property type="project" value="UniProtKB-EC"/>
</dbReference>
<organism evidence="9 10">
    <name type="scientific">Leucobacter allii</name>
    <dbReference type="NCBI Taxonomy" id="2932247"/>
    <lineage>
        <taxon>Bacteria</taxon>
        <taxon>Bacillati</taxon>
        <taxon>Actinomycetota</taxon>
        <taxon>Actinomycetes</taxon>
        <taxon>Micrococcales</taxon>
        <taxon>Microbacteriaceae</taxon>
        <taxon>Leucobacter</taxon>
    </lineage>
</organism>
<dbReference type="EC" id="6.3.2.31" evidence="9"/>
<dbReference type="InterPro" id="IPR008225">
    <property type="entry name" value="F420-0_g-glutamyl_ligase"/>
</dbReference>
<keyword evidence="2" id="KW-0479">Metal-binding</keyword>
<dbReference type="PANTHER" id="PTHR47917:SF1">
    <property type="entry name" value="COENZYME F420:L-GLUTAMATE LIGASE"/>
    <property type="match status" value="1"/>
</dbReference>